<dbReference type="InterPro" id="IPR014387">
    <property type="entry name" value="CDP_diag_ino_3_P_euk"/>
</dbReference>
<evidence type="ECO:0000313" key="20">
    <source>
        <dbReference type="Proteomes" id="UP000245609"/>
    </source>
</evidence>
<keyword evidence="15 16" id="KW-1208">Phospholipid metabolism</keyword>
<comment type="cofactor">
    <cofactor evidence="1">
        <name>Mn(2+)</name>
        <dbReference type="ChEBI" id="CHEBI:29035"/>
    </cofactor>
</comment>
<dbReference type="STRING" id="133381.A0A2T9XYT8"/>
<evidence type="ECO:0000256" key="14">
    <source>
        <dbReference type="ARBA" id="ARBA00023209"/>
    </source>
</evidence>
<dbReference type="InterPro" id="IPR000462">
    <property type="entry name" value="CDP-OH_P_trans"/>
</dbReference>
<evidence type="ECO:0000256" key="9">
    <source>
        <dbReference type="ARBA" id="ARBA00022723"/>
    </source>
</evidence>
<keyword evidence="12 16" id="KW-0443">Lipid metabolism</keyword>
<evidence type="ECO:0000256" key="5">
    <source>
        <dbReference type="ARBA" id="ARBA00013212"/>
    </source>
</evidence>
<evidence type="ECO:0000256" key="10">
    <source>
        <dbReference type="ARBA" id="ARBA00022842"/>
    </source>
</evidence>
<dbReference type="GO" id="GO:0006661">
    <property type="term" value="P:phosphatidylinositol biosynthetic process"/>
    <property type="evidence" value="ECO:0007669"/>
    <property type="project" value="TreeGrafter"/>
</dbReference>
<dbReference type="PROSITE" id="PS00379">
    <property type="entry name" value="CDP_ALCOHOL_P_TRANSF"/>
    <property type="match status" value="1"/>
</dbReference>
<evidence type="ECO:0000256" key="7">
    <source>
        <dbReference type="ARBA" id="ARBA00022679"/>
    </source>
</evidence>
<dbReference type="Pfam" id="PF01066">
    <property type="entry name" value="CDP-OH_P_transf"/>
    <property type="match status" value="1"/>
</dbReference>
<organism evidence="19 20">
    <name type="scientific">Smittium megazygosporum</name>
    <dbReference type="NCBI Taxonomy" id="133381"/>
    <lineage>
        <taxon>Eukaryota</taxon>
        <taxon>Fungi</taxon>
        <taxon>Fungi incertae sedis</taxon>
        <taxon>Zoopagomycota</taxon>
        <taxon>Kickxellomycotina</taxon>
        <taxon>Harpellomycetes</taxon>
        <taxon>Harpellales</taxon>
        <taxon>Legeriomycetaceae</taxon>
        <taxon>Smittium</taxon>
    </lineage>
</organism>
<evidence type="ECO:0000256" key="6">
    <source>
        <dbReference type="ARBA" id="ARBA00022516"/>
    </source>
</evidence>
<evidence type="ECO:0000256" key="13">
    <source>
        <dbReference type="ARBA" id="ARBA00023136"/>
    </source>
</evidence>
<feature type="transmembrane region" description="Helical" evidence="18">
    <location>
        <begin position="20"/>
        <end position="41"/>
    </location>
</feature>
<comment type="similarity">
    <text evidence="4 16 17">Belongs to the CDP-alcohol phosphatidyltransferase class-I family.</text>
</comment>
<feature type="transmembrane region" description="Helical" evidence="18">
    <location>
        <begin position="182"/>
        <end position="201"/>
    </location>
</feature>
<evidence type="ECO:0000256" key="17">
    <source>
        <dbReference type="RuleBase" id="RU003750"/>
    </source>
</evidence>
<evidence type="ECO:0000256" key="16">
    <source>
        <dbReference type="PIRNR" id="PIRNR000848"/>
    </source>
</evidence>
<dbReference type="GO" id="GO:0005794">
    <property type="term" value="C:Golgi apparatus"/>
    <property type="evidence" value="ECO:0007669"/>
    <property type="project" value="TreeGrafter"/>
</dbReference>
<dbReference type="InterPro" id="IPR043130">
    <property type="entry name" value="CDP-OH_PTrfase_TM_dom"/>
</dbReference>
<dbReference type="Gene3D" id="1.20.120.1760">
    <property type="match status" value="1"/>
</dbReference>
<sequence length="231" mass="26690">MNKKQNISDTKSTMLTYKDVLLFVPNIIGYTRVLLTTIAVFCLYSELPHHTVIAYVISEFLDVADGYFARKFNQCSKFGEVLDMITDRCTTTCLITYLIIIYPQFSVFYCFLISMDISSHYMQMYDSLSSGSTNHKNMDSDAHPILKAYYTNRQILFWLCFGNEAFFILSYYVHYLSGFPRTLVYVLLAASFPVFLVKNLINLVQLFYASKRLAINDATQINQNQNKSKIV</sequence>
<comment type="subcellular location">
    <subcellularLocation>
        <location evidence="3">Membrane</location>
        <topology evidence="3">Multi-pass membrane protein</topology>
    </subcellularLocation>
</comment>
<comment type="cofactor">
    <cofactor evidence="2">
        <name>Mg(2+)</name>
        <dbReference type="ChEBI" id="CHEBI:18420"/>
    </cofactor>
</comment>
<dbReference type="AlphaFoldDB" id="A0A2T9XYT8"/>
<evidence type="ECO:0000256" key="3">
    <source>
        <dbReference type="ARBA" id="ARBA00004141"/>
    </source>
</evidence>
<comment type="catalytic activity">
    <reaction evidence="16">
        <text>a CDP-1,2-diacyl-sn-glycerol + myo-inositol = a 1,2-diacyl-sn-glycero-3-phospho-(1D-myo-inositol) + CMP + H(+)</text>
        <dbReference type="Rhea" id="RHEA:11580"/>
        <dbReference type="ChEBI" id="CHEBI:15378"/>
        <dbReference type="ChEBI" id="CHEBI:17268"/>
        <dbReference type="ChEBI" id="CHEBI:57880"/>
        <dbReference type="ChEBI" id="CHEBI:58332"/>
        <dbReference type="ChEBI" id="CHEBI:60377"/>
        <dbReference type="EC" id="2.7.8.11"/>
    </reaction>
</comment>
<gene>
    <name evidence="19" type="ORF">BB560_007102</name>
</gene>
<evidence type="ECO:0000256" key="15">
    <source>
        <dbReference type="ARBA" id="ARBA00023264"/>
    </source>
</evidence>
<keyword evidence="8 18" id="KW-0812">Transmembrane</keyword>
<evidence type="ECO:0000313" key="19">
    <source>
        <dbReference type="EMBL" id="PVU85230.1"/>
    </source>
</evidence>
<feature type="transmembrane region" description="Helical" evidence="18">
    <location>
        <begin position="94"/>
        <end position="114"/>
    </location>
</feature>
<protein>
    <recommendedName>
        <fullName evidence="5 16">CDP-diacylglycerol--inositol 3-phosphatidyltransferase</fullName>
        <ecNumber evidence="5 16">2.7.8.11</ecNumber>
    </recommendedName>
</protein>
<keyword evidence="13 16" id="KW-0472">Membrane</keyword>
<dbReference type="PIRSF" id="PIRSF000848">
    <property type="entry name" value="CDP_diag_ino_3_P"/>
    <property type="match status" value="1"/>
</dbReference>
<dbReference type="GO" id="GO:0016020">
    <property type="term" value="C:membrane"/>
    <property type="evidence" value="ECO:0007669"/>
    <property type="project" value="UniProtKB-SubCell"/>
</dbReference>
<accession>A0A2T9XYT8</accession>
<keyword evidence="14 16" id="KW-0594">Phospholipid biosynthesis</keyword>
<dbReference type="EMBL" id="MBFS01003707">
    <property type="protein sequence ID" value="PVU85230.1"/>
    <property type="molecule type" value="Genomic_DNA"/>
</dbReference>
<comment type="caution">
    <text evidence="19">The sequence shown here is derived from an EMBL/GenBank/DDBJ whole genome shotgun (WGS) entry which is preliminary data.</text>
</comment>
<dbReference type="OrthoDB" id="10251079at2759"/>
<dbReference type="Proteomes" id="UP000245609">
    <property type="component" value="Unassembled WGS sequence"/>
</dbReference>
<proteinExistence type="inferred from homology"/>
<dbReference type="PANTHER" id="PTHR15362:SF4">
    <property type="entry name" value="CDP-DIACYLGLYCEROL--INOSITOL 3-PHOSPHATIDYLTRANSFERASE"/>
    <property type="match status" value="1"/>
</dbReference>
<dbReference type="GO" id="GO:0003881">
    <property type="term" value="F:CDP-diacylglycerol-inositol 3-phosphatidyltransferase activity"/>
    <property type="evidence" value="ECO:0007669"/>
    <property type="project" value="UniProtKB-UniRule"/>
</dbReference>
<keyword evidence="10" id="KW-0460">Magnesium</keyword>
<evidence type="ECO:0000256" key="18">
    <source>
        <dbReference type="SAM" id="Phobius"/>
    </source>
</evidence>
<keyword evidence="7 16" id="KW-0808">Transferase</keyword>
<dbReference type="PANTHER" id="PTHR15362">
    <property type="entry name" value="PHOSPHATIDYLINOSITOL SYNTHASE"/>
    <property type="match status" value="1"/>
</dbReference>
<dbReference type="EC" id="2.7.8.11" evidence="5 16"/>
<feature type="transmembrane region" description="Helical" evidence="18">
    <location>
        <begin position="155"/>
        <end position="176"/>
    </location>
</feature>
<dbReference type="InterPro" id="IPR048254">
    <property type="entry name" value="CDP_ALCOHOL_P_TRANSF_CS"/>
</dbReference>
<keyword evidence="11 18" id="KW-1133">Transmembrane helix</keyword>
<name>A0A2T9XYT8_9FUNG</name>
<evidence type="ECO:0000256" key="4">
    <source>
        <dbReference type="ARBA" id="ARBA00010441"/>
    </source>
</evidence>
<dbReference type="GO" id="GO:0046872">
    <property type="term" value="F:metal ion binding"/>
    <property type="evidence" value="ECO:0007669"/>
    <property type="project" value="UniProtKB-KW"/>
</dbReference>
<keyword evidence="6 16" id="KW-0444">Lipid biosynthesis</keyword>
<reference evidence="19 20" key="1">
    <citation type="journal article" date="2018" name="MBio">
        <title>Comparative Genomics Reveals the Core Gene Toolbox for the Fungus-Insect Symbiosis.</title>
        <authorList>
            <person name="Wang Y."/>
            <person name="Stata M."/>
            <person name="Wang W."/>
            <person name="Stajich J.E."/>
            <person name="White M.M."/>
            <person name="Moncalvo J.M."/>
        </authorList>
    </citation>
    <scope>NUCLEOTIDE SEQUENCE [LARGE SCALE GENOMIC DNA]</scope>
    <source>
        <strain evidence="19 20">SC-DP-2</strain>
    </source>
</reference>
<keyword evidence="20" id="KW-1185">Reference proteome</keyword>
<evidence type="ECO:0000256" key="12">
    <source>
        <dbReference type="ARBA" id="ARBA00023098"/>
    </source>
</evidence>
<evidence type="ECO:0000256" key="8">
    <source>
        <dbReference type="ARBA" id="ARBA00022692"/>
    </source>
</evidence>
<evidence type="ECO:0000256" key="2">
    <source>
        <dbReference type="ARBA" id="ARBA00001946"/>
    </source>
</evidence>
<keyword evidence="9" id="KW-0479">Metal-binding</keyword>
<evidence type="ECO:0000256" key="11">
    <source>
        <dbReference type="ARBA" id="ARBA00022989"/>
    </source>
</evidence>
<evidence type="ECO:0000256" key="1">
    <source>
        <dbReference type="ARBA" id="ARBA00001936"/>
    </source>
</evidence>